<evidence type="ECO:0000313" key="2">
    <source>
        <dbReference type="EMBL" id="PSL01412.1"/>
    </source>
</evidence>
<name>A0A2P8DW08_9BACT</name>
<dbReference type="Proteomes" id="UP000240708">
    <property type="component" value="Unassembled WGS sequence"/>
</dbReference>
<feature type="transmembrane region" description="Helical" evidence="1">
    <location>
        <begin position="189"/>
        <end position="208"/>
    </location>
</feature>
<gene>
    <name evidence="2" type="ORF">CLV48_1135</name>
</gene>
<keyword evidence="1" id="KW-0472">Membrane</keyword>
<comment type="caution">
    <text evidence="2">The sequence shown here is derived from an EMBL/GenBank/DDBJ whole genome shotgun (WGS) entry which is preliminary data.</text>
</comment>
<feature type="transmembrane region" description="Helical" evidence="1">
    <location>
        <begin position="354"/>
        <end position="371"/>
    </location>
</feature>
<accession>A0A2P8DW08</accession>
<dbReference type="AlphaFoldDB" id="A0A2P8DW08"/>
<keyword evidence="3" id="KW-1185">Reference proteome</keyword>
<reference evidence="2 3" key="1">
    <citation type="submission" date="2018-03" db="EMBL/GenBank/DDBJ databases">
        <title>Genomic Encyclopedia of Archaeal and Bacterial Type Strains, Phase II (KMG-II): from individual species to whole genera.</title>
        <authorList>
            <person name="Goeker M."/>
        </authorList>
    </citation>
    <scope>NUCLEOTIDE SEQUENCE [LARGE SCALE GENOMIC DNA]</scope>
    <source>
        <strain evidence="2 3">DSM 28057</strain>
    </source>
</reference>
<keyword evidence="1" id="KW-0812">Transmembrane</keyword>
<evidence type="ECO:0000313" key="3">
    <source>
        <dbReference type="Proteomes" id="UP000240708"/>
    </source>
</evidence>
<sequence length="433" mass="50036">MEFLDTFEKNNYSLWQVSEILPFALLNIIFVFAGFGLEPAFLQSGMILLNLFFLLISVYSFFRIMDMLQLNKNLECLAFVILFFNYFFLKEIWYNPFNNELAVLATGLVQVNLFLRNKRDVLLLVSFVGMFVSPFLPLIGLLFLVFPYDYHDVKISEKPISGISKVLILAFVLLLFVLGLISGRLEQSWTYWMGFVMSVLAFASLLYWTAKISPIELHVAWGFVKKGISSKQIMILISGLAVVYTLLFLLSGAKKTFGILQFYQDELVSAFQFPFDFLISHTLYFGLLIPFSLIFLRKLIQESLFMGLGFTLILTIFLFIAIHPTSGHLVAFVPALFLGLMKVLRRYRLKGKDLVKVSLLNLSLSMFWMDFNNQMLKGAMEKRVSVDFLLRRNWTGISNPQDYLVMILVFFAILSLLFMLELGKRRYVRRIGH</sequence>
<keyword evidence="1" id="KW-1133">Transmembrane helix</keyword>
<feature type="transmembrane region" description="Helical" evidence="1">
    <location>
        <begin position="41"/>
        <end position="62"/>
    </location>
</feature>
<evidence type="ECO:0000256" key="1">
    <source>
        <dbReference type="SAM" id="Phobius"/>
    </source>
</evidence>
<proteinExistence type="predicted"/>
<feature type="transmembrane region" description="Helical" evidence="1">
    <location>
        <begin position="403"/>
        <end position="420"/>
    </location>
</feature>
<organism evidence="2 3">
    <name type="scientific">Cecembia rubra</name>
    <dbReference type="NCBI Taxonomy" id="1485585"/>
    <lineage>
        <taxon>Bacteria</taxon>
        <taxon>Pseudomonadati</taxon>
        <taxon>Bacteroidota</taxon>
        <taxon>Cytophagia</taxon>
        <taxon>Cytophagales</taxon>
        <taxon>Cyclobacteriaceae</taxon>
        <taxon>Cecembia</taxon>
    </lineage>
</organism>
<dbReference type="EMBL" id="PYGF01000013">
    <property type="protein sequence ID" value="PSL01412.1"/>
    <property type="molecule type" value="Genomic_DNA"/>
</dbReference>
<feature type="transmembrane region" description="Helical" evidence="1">
    <location>
        <begin position="233"/>
        <end position="253"/>
    </location>
</feature>
<feature type="transmembrane region" description="Helical" evidence="1">
    <location>
        <begin position="273"/>
        <end position="296"/>
    </location>
</feature>
<feature type="transmembrane region" description="Helical" evidence="1">
    <location>
        <begin position="12"/>
        <end position="35"/>
    </location>
</feature>
<feature type="transmembrane region" description="Helical" evidence="1">
    <location>
        <begin position="166"/>
        <end position="183"/>
    </location>
</feature>
<protein>
    <submittedName>
        <fullName evidence="2">Uncharacterized protein</fullName>
    </submittedName>
</protein>
<feature type="transmembrane region" description="Helical" evidence="1">
    <location>
        <begin position="303"/>
        <end position="322"/>
    </location>
</feature>
<feature type="transmembrane region" description="Helical" evidence="1">
    <location>
        <begin position="121"/>
        <end position="146"/>
    </location>
</feature>